<feature type="transmembrane region" description="Helical" evidence="1">
    <location>
        <begin position="12"/>
        <end position="30"/>
    </location>
</feature>
<keyword evidence="1" id="KW-0812">Transmembrane</keyword>
<evidence type="ECO:0000313" key="3">
    <source>
        <dbReference type="Proteomes" id="UP000219271"/>
    </source>
</evidence>
<dbReference type="Proteomes" id="UP000219271">
    <property type="component" value="Unassembled WGS sequence"/>
</dbReference>
<sequence>MKNLVPHDFNELMALSVSTLAVVAWMILWWQA</sequence>
<keyword evidence="1" id="KW-1133">Transmembrane helix</keyword>
<protein>
    <submittedName>
        <fullName evidence="2">Uncharacterized protein</fullName>
    </submittedName>
</protein>
<proteinExistence type="predicted"/>
<gene>
    <name evidence="2" type="ORF">SAMN06273570_0691</name>
</gene>
<reference evidence="3" key="1">
    <citation type="submission" date="2017-09" db="EMBL/GenBank/DDBJ databases">
        <authorList>
            <person name="Varghese N."/>
            <person name="Submissions S."/>
        </authorList>
    </citation>
    <scope>NUCLEOTIDE SEQUENCE [LARGE SCALE GENOMIC DNA]</scope>
    <source>
        <strain evidence="3">JKS000234</strain>
    </source>
</reference>
<organism evidence="2 3">
    <name type="scientific">Candidatus Pantoea floridensis</name>
    <dbReference type="NCBI Taxonomy" id="1938870"/>
    <lineage>
        <taxon>Bacteria</taxon>
        <taxon>Pseudomonadati</taxon>
        <taxon>Pseudomonadota</taxon>
        <taxon>Gammaproteobacteria</taxon>
        <taxon>Enterobacterales</taxon>
        <taxon>Erwiniaceae</taxon>
        <taxon>Pantoea</taxon>
    </lineage>
</organism>
<accession>A0A286BQ33</accession>
<dbReference type="EMBL" id="OCMY01000001">
    <property type="protein sequence ID" value="SOD36251.1"/>
    <property type="molecule type" value="Genomic_DNA"/>
</dbReference>
<evidence type="ECO:0000313" key="2">
    <source>
        <dbReference type="EMBL" id="SOD36251.1"/>
    </source>
</evidence>
<keyword evidence="3" id="KW-1185">Reference proteome</keyword>
<keyword evidence="1" id="KW-0472">Membrane</keyword>
<dbReference type="AlphaFoldDB" id="A0A286BQ33"/>
<evidence type="ECO:0000256" key="1">
    <source>
        <dbReference type="SAM" id="Phobius"/>
    </source>
</evidence>
<name>A0A286BQ33_9GAMM</name>